<organism evidence="2 3">
    <name type="scientific">Dyadobacter helix</name>
    <dbReference type="NCBI Taxonomy" id="2822344"/>
    <lineage>
        <taxon>Bacteria</taxon>
        <taxon>Pseudomonadati</taxon>
        <taxon>Bacteroidota</taxon>
        <taxon>Cytophagia</taxon>
        <taxon>Cytophagales</taxon>
        <taxon>Spirosomataceae</taxon>
        <taxon>Dyadobacter</taxon>
    </lineage>
</organism>
<feature type="transmembrane region" description="Helical" evidence="1">
    <location>
        <begin position="721"/>
        <end position="742"/>
    </location>
</feature>
<sequence length="1155" mass="129708">MITPNPSLRLVEILKDEFKNLYGSPEAVKMVLADKGRISCRNSRELLKRIEWCLEAKEHKGLNLRASPADGKYTFALSQFDQLRFSKLSAWSEEKAESAETDDSMSIALSITEISVENALTAKIGEKDLLLKEEWMMDAPLRAYTRGLLDLYINDRSWWKKLTSRSEKATFSDQDIFTLNRLVIEDVYSEFVLRKDDQELEELRMNMHHKYQKALCLSGGGIRSGTFALGVIQGLASLGIKPDDFTFLSTVSGGGYTGGWLTSWLHHEGADKVHQQLKPQNVLPREPGPIRHLRQYSNYMSPLVGLFSADTWTLLAIYIRNLIVNWLIIIPFLTAFVALPWFFSSLLHLTVPHVYPIAGILIGGILFIYSDLYTKKHPPLPKPSSDSNPMLSVEDTKSTDKSSQTKFLAFCLLPGAAGVLIWAISWYWFINADFSSASQSLRDFHDIFIMESHKDERKWWVVAVAVVFVLIELAIFYIVEKRQRYIPHFLKNPDTRLGRFFLQIGKRIDDIPPRFKTGKAKDKRGHELVFLAIAGVLSGILLTFISDLLPDNTHTPEKTIVYTCLAFPLFMLTLLFNSFVYEGLKSTIAEDSDREWTARYSAWFLIAALGWLVISGIVLYGPVLVEKLLGMGYVLTFGAAISYLTAYLGQRSSSNGKSGKDAEKNTGLLSYLSLPLLALLALVALLVALSYLVMTFLGILIEGNDFSWRNFSPLKAAAQNPIYAVLVFAGMLVLTFISSKLIDSNRFSLHAMYRSRLIRAYLGAARPEGVRRPDPFTGFDESDNIDMGKLARKDASGQLKKPFHIINLAMNLVAGKNLAWQERKASSFTVSSLHAGSLGLGYRRVYLESQPGAKKLQYGGDDGISLGTALTISGAAVSPNMGYSTSPLVAFFMTLFNLRLGWWLGNPGPVGDQSFFRSSPKLAIVPIMSEMFAQTNDLNQYVNLSDGGHFENLGLYEMILRRNRFILLSDGSCDASCQLEDLGNAIRKIRIDFGTIIDFPLGFDMFSRLDADKTNGKYWAIGRIRYPENQNETDSNSPVFHKTDGILLYVKPGFYGTEPKDIFNYASVNPAFPHETTADQFFSESQFESYRALGIHATEQINEQLTKTFDLSINSFIQAKGDDWETKIISPLNTGIKKRTEFARPKYQPTPAPKR</sequence>
<gene>
    <name evidence="2" type="ORF">DYBT9275_05632</name>
</gene>
<dbReference type="InterPro" id="IPR016035">
    <property type="entry name" value="Acyl_Trfase/lysoPLipase"/>
</dbReference>
<dbReference type="PANTHER" id="PTHR10728:SF40">
    <property type="entry name" value="PATATIN FAMILY PROTEIN"/>
    <property type="match status" value="1"/>
</dbReference>
<protein>
    <recommendedName>
        <fullName evidence="4">Patatin-like phospholipase</fullName>
    </recommendedName>
</protein>
<feature type="transmembrane region" description="Helical" evidence="1">
    <location>
        <begin position="326"/>
        <end position="347"/>
    </location>
</feature>
<reference evidence="2" key="1">
    <citation type="submission" date="2021-04" db="EMBL/GenBank/DDBJ databases">
        <authorList>
            <person name="Rodrigo-Torres L."/>
            <person name="Arahal R. D."/>
            <person name="Lucena T."/>
        </authorList>
    </citation>
    <scope>NUCLEOTIDE SEQUENCE</scope>
    <source>
        <strain evidence="2">CECT 9275</strain>
    </source>
</reference>
<feature type="transmembrane region" description="Helical" evidence="1">
    <location>
        <begin position="353"/>
        <end position="372"/>
    </location>
</feature>
<feature type="transmembrane region" description="Helical" evidence="1">
    <location>
        <begin position="407"/>
        <end position="429"/>
    </location>
</feature>
<dbReference type="GO" id="GO:0005829">
    <property type="term" value="C:cytosol"/>
    <property type="evidence" value="ECO:0007669"/>
    <property type="project" value="TreeGrafter"/>
</dbReference>
<proteinExistence type="predicted"/>
<dbReference type="SUPFAM" id="SSF52151">
    <property type="entry name" value="FabD/lysophospholipase-like"/>
    <property type="match status" value="2"/>
</dbReference>
<evidence type="ECO:0000313" key="2">
    <source>
        <dbReference type="EMBL" id="CAG5016771.1"/>
    </source>
</evidence>
<comment type="caution">
    <text evidence="2">The sequence shown here is derived from an EMBL/GenBank/DDBJ whole genome shotgun (WGS) entry which is preliminary data.</text>
</comment>
<dbReference type="AlphaFoldDB" id="A0A916JIS2"/>
<dbReference type="Gene3D" id="3.40.1090.10">
    <property type="entry name" value="Cytosolic phospholipase A2 catalytic domain"/>
    <property type="match status" value="1"/>
</dbReference>
<feature type="transmembrane region" description="Helical" evidence="1">
    <location>
        <begin position="560"/>
        <end position="581"/>
    </location>
</feature>
<evidence type="ECO:0008006" key="4">
    <source>
        <dbReference type="Google" id="ProtNLM"/>
    </source>
</evidence>
<dbReference type="GO" id="GO:0046475">
    <property type="term" value="P:glycerophospholipid catabolic process"/>
    <property type="evidence" value="ECO:0007669"/>
    <property type="project" value="TreeGrafter"/>
</dbReference>
<feature type="transmembrane region" description="Helical" evidence="1">
    <location>
        <begin position="459"/>
        <end position="479"/>
    </location>
</feature>
<keyword evidence="1" id="KW-1133">Transmembrane helix</keyword>
<dbReference type="Proteomes" id="UP000680038">
    <property type="component" value="Unassembled WGS sequence"/>
</dbReference>
<feature type="transmembrane region" description="Helical" evidence="1">
    <location>
        <begin position="602"/>
        <end position="622"/>
    </location>
</feature>
<accession>A0A916JIS2</accession>
<keyword evidence="3" id="KW-1185">Reference proteome</keyword>
<dbReference type="EMBL" id="CAJRAF010000004">
    <property type="protein sequence ID" value="CAG5016771.1"/>
    <property type="molecule type" value="Genomic_DNA"/>
</dbReference>
<evidence type="ECO:0000256" key="1">
    <source>
        <dbReference type="SAM" id="Phobius"/>
    </source>
</evidence>
<feature type="transmembrane region" description="Helical" evidence="1">
    <location>
        <begin position="528"/>
        <end position="548"/>
    </location>
</feature>
<dbReference type="RefSeq" id="WP_215241996.1">
    <property type="nucleotide sequence ID" value="NZ_CAJRAF010000004.1"/>
</dbReference>
<evidence type="ECO:0000313" key="3">
    <source>
        <dbReference type="Proteomes" id="UP000680038"/>
    </source>
</evidence>
<feature type="transmembrane region" description="Helical" evidence="1">
    <location>
        <begin position="668"/>
        <end position="701"/>
    </location>
</feature>
<dbReference type="PANTHER" id="PTHR10728">
    <property type="entry name" value="CYTOSOLIC PHOSPHOLIPASE A2"/>
    <property type="match status" value="1"/>
</dbReference>
<dbReference type="GO" id="GO:0004623">
    <property type="term" value="F:phospholipase A2 activity"/>
    <property type="evidence" value="ECO:0007669"/>
    <property type="project" value="TreeGrafter"/>
</dbReference>
<keyword evidence="1" id="KW-0812">Transmembrane</keyword>
<keyword evidence="1" id="KW-0472">Membrane</keyword>
<feature type="transmembrane region" description="Helical" evidence="1">
    <location>
        <begin position="628"/>
        <end position="648"/>
    </location>
</feature>
<name>A0A916JIS2_9BACT</name>